<evidence type="ECO:0000259" key="5">
    <source>
        <dbReference type="PROSITE" id="PS50305"/>
    </source>
</evidence>
<dbReference type="InterPro" id="IPR029035">
    <property type="entry name" value="DHS-like_NAD/FAD-binding_dom"/>
</dbReference>
<dbReference type="Gene3D" id="3.30.1600.10">
    <property type="entry name" value="SIR2/SIRT2 'Small Domain"/>
    <property type="match status" value="1"/>
</dbReference>
<feature type="binding site" evidence="4">
    <location>
        <position position="114"/>
    </location>
    <ligand>
        <name>Zn(2+)</name>
        <dbReference type="ChEBI" id="CHEBI:29105"/>
    </ligand>
</feature>
<evidence type="ECO:0000256" key="3">
    <source>
        <dbReference type="ARBA" id="ARBA00023027"/>
    </source>
</evidence>
<dbReference type="Proteomes" id="UP000202031">
    <property type="component" value="Chromosome"/>
</dbReference>
<protein>
    <recommendedName>
        <fullName evidence="1">protein acetyllysine N-acetyltransferase</fullName>
        <ecNumber evidence="1">2.3.1.286</ecNumber>
    </recommendedName>
</protein>
<dbReference type="Gene3D" id="3.40.50.1220">
    <property type="entry name" value="TPP-binding domain"/>
    <property type="match status" value="1"/>
</dbReference>
<keyword evidence="2" id="KW-0808">Transferase</keyword>
<dbReference type="PROSITE" id="PS50305">
    <property type="entry name" value="SIRTUIN"/>
    <property type="match status" value="1"/>
</dbReference>
<dbReference type="InterPro" id="IPR026591">
    <property type="entry name" value="Sirtuin_cat_small_dom_sf"/>
</dbReference>
<dbReference type="GO" id="GO:0070403">
    <property type="term" value="F:NAD+ binding"/>
    <property type="evidence" value="ECO:0007669"/>
    <property type="project" value="InterPro"/>
</dbReference>
<evidence type="ECO:0000256" key="1">
    <source>
        <dbReference type="ARBA" id="ARBA00012928"/>
    </source>
</evidence>
<feature type="binding site" evidence="4">
    <location>
        <position position="139"/>
    </location>
    <ligand>
        <name>Zn(2+)</name>
        <dbReference type="ChEBI" id="CHEBI:29105"/>
    </ligand>
</feature>
<evidence type="ECO:0000256" key="4">
    <source>
        <dbReference type="PROSITE-ProRule" id="PRU00236"/>
    </source>
</evidence>
<feature type="binding site" evidence="4">
    <location>
        <position position="117"/>
    </location>
    <ligand>
        <name>Zn(2+)</name>
        <dbReference type="ChEBI" id="CHEBI:29105"/>
    </ligand>
</feature>
<dbReference type="InterPro" id="IPR003000">
    <property type="entry name" value="Sirtuin"/>
</dbReference>
<accession>A0A1X9SQ59</accession>
<reference evidence="7" key="1">
    <citation type="journal article" date="2017" name="Genome Biol. Evol.">
        <title>Comparative Genomic Analysis Identifies a Campylobacter Clade Deficient in Selenium Metabolism.</title>
        <authorList>
            <person name="Miller W.G."/>
            <person name="Yee E."/>
            <person name="Lopes B.S."/>
            <person name="Chapman M.H."/>
            <person name="Huynh S."/>
            <person name="Bono J.L."/>
            <person name="Parker C.T."/>
            <person name="Strachan N.J.C."/>
            <person name="Forbes K.J."/>
        </authorList>
    </citation>
    <scope>NUCLEOTIDE SEQUENCE [LARGE SCALE GENOMIC DNA]</scope>
    <source>
        <strain evidence="7">NCTC 13004</strain>
    </source>
</reference>
<feature type="active site" description="Proton acceptor" evidence="4">
    <location>
        <position position="106"/>
    </location>
</feature>
<dbReference type="AlphaFoldDB" id="A0A1X9SQ59"/>
<gene>
    <name evidence="6" type="primary">npdA</name>
    <name evidence="6" type="ORF">CLAN_1622</name>
</gene>
<dbReference type="KEGG" id="clx:CLAN_1622"/>
<feature type="domain" description="Deacetylase sirtuin-type" evidence="5">
    <location>
        <begin position="1"/>
        <end position="234"/>
    </location>
</feature>
<keyword evidence="3" id="KW-0520">NAD</keyword>
<keyword evidence="4" id="KW-0479">Metal-binding</keyword>
<dbReference type="GeneID" id="46922083"/>
<dbReference type="Pfam" id="PF02146">
    <property type="entry name" value="SIR2"/>
    <property type="match status" value="1"/>
</dbReference>
<evidence type="ECO:0000313" key="6">
    <source>
        <dbReference type="EMBL" id="ARQ98330.1"/>
    </source>
</evidence>
<evidence type="ECO:0000256" key="2">
    <source>
        <dbReference type="ARBA" id="ARBA00022679"/>
    </source>
</evidence>
<dbReference type="PANTHER" id="PTHR11085">
    <property type="entry name" value="NAD-DEPENDENT PROTEIN DEACYLASE SIRTUIN-5, MITOCHONDRIAL-RELATED"/>
    <property type="match status" value="1"/>
</dbReference>
<dbReference type="EC" id="2.3.1.286" evidence="1"/>
<organism evidence="6 7">
    <name type="scientific">Campylobacter lanienae NCTC 13004</name>
    <dbReference type="NCBI Taxonomy" id="1031753"/>
    <lineage>
        <taxon>Bacteria</taxon>
        <taxon>Pseudomonadati</taxon>
        <taxon>Campylobacterota</taxon>
        <taxon>Epsilonproteobacteria</taxon>
        <taxon>Campylobacterales</taxon>
        <taxon>Campylobacteraceae</taxon>
        <taxon>Campylobacter</taxon>
    </lineage>
</organism>
<dbReference type="EMBL" id="CP015578">
    <property type="protein sequence ID" value="ARQ98330.1"/>
    <property type="molecule type" value="Genomic_DNA"/>
</dbReference>
<evidence type="ECO:0000313" key="7">
    <source>
        <dbReference type="Proteomes" id="UP000202031"/>
    </source>
</evidence>
<dbReference type="RefSeq" id="WP_100591017.1">
    <property type="nucleotide sequence ID" value="NZ_CP015578.1"/>
</dbReference>
<name>A0A1X9SQ59_9BACT</name>
<sequence length="234" mass="26676">MKKVLILSGAGLSAESGLRTFRDSDGLWEEYDIEEVCSARGFKKDRQKVLDFYDKRRAQLAECEPNEAHRMIARIKAKYPEQIAVLTQNVDDLLERAGCMDVVHLHGFLPEIYCEHCKKIEYIGYEAINAKEHICKCGCKKFRHNIVMFGEQAPFYKVLYNELNALRKAKDSLFVCIGTSGQVLDVADFSIFAKNSILNNLDKSDIDHAFNKCYIEKATTAAPKIEADIEKFFS</sequence>
<dbReference type="GO" id="GO:0046872">
    <property type="term" value="F:metal ion binding"/>
    <property type="evidence" value="ECO:0007669"/>
    <property type="project" value="UniProtKB-KW"/>
</dbReference>
<reference evidence="7" key="2">
    <citation type="journal article" date="2017" name="Genome Biol. Evol.">
        <title>Comparative genomic analysis identifies a Campylobacter clade deficient in selenium metabolism.</title>
        <authorList>
            <person name="Miller W.G."/>
            <person name="Yee E."/>
            <person name="Lopes B.S."/>
            <person name="Chapman M.H."/>
            <person name="Huynh S."/>
            <person name="Bono J.L."/>
            <person name="Parker C.T."/>
            <person name="Strachan N.J.C."/>
            <person name="Forbes K.J."/>
        </authorList>
    </citation>
    <scope>NUCLEOTIDE SEQUENCE [LARGE SCALE GENOMIC DNA]</scope>
    <source>
        <strain evidence="7">NCTC 13004</strain>
    </source>
</reference>
<dbReference type="InterPro" id="IPR050134">
    <property type="entry name" value="NAD-dep_sirtuin_deacylases"/>
</dbReference>
<dbReference type="PANTHER" id="PTHR11085:SF4">
    <property type="entry name" value="NAD-DEPENDENT PROTEIN DEACYLASE"/>
    <property type="match status" value="1"/>
</dbReference>
<keyword evidence="4" id="KW-0862">Zinc</keyword>
<feature type="binding site" evidence="4">
    <location>
        <position position="137"/>
    </location>
    <ligand>
        <name>Zn(2+)</name>
        <dbReference type="ChEBI" id="CHEBI:29105"/>
    </ligand>
</feature>
<dbReference type="InterPro" id="IPR026590">
    <property type="entry name" value="Ssirtuin_cat_dom"/>
</dbReference>
<dbReference type="GO" id="GO:0017136">
    <property type="term" value="F:histone deacetylase activity, NAD-dependent"/>
    <property type="evidence" value="ECO:0007669"/>
    <property type="project" value="TreeGrafter"/>
</dbReference>
<proteinExistence type="predicted"/>
<dbReference type="SUPFAM" id="SSF52467">
    <property type="entry name" value="DHS-like NAD/FAD-binding domain"/>
    <property type="match status" value="1"/>
</dbReference>